<evidence type="ECO:0000256" key="10">
    <source>
        <dbReference type="ARBA" id="ARBA00022679"/>
    </source>
</evidence>
<comment type="similarity">
    <text evidence="6">Belongs to the TNF receptor-associated factor family. A subfamily.</text>
</comment>
<dbReference type="InterPro" id="IPR001841">
    <property type="entry name" value="Znf_RING"/>
</dbReference>
<comment type="subcellular location">
    <subcellularLocation>
        <location evidence="4">Cytoplasm</location>
        <location evidence="4">Cell cortex</location>
    </subcellularLocation>
    <subcellularLocation>
        <location evidence="3">Lipid droplet</location>
    </subcellularLocation>
    <subcellularLocation>
        <location evidence="2">Nucleus</location>
    </subcellularLocation>
</comment>
<dbReference type="PROSITE" id="PS00518">
    <property type="entry name" value="ZF_RING_1"/>
    <property type="match status" value="1"/>
</dbReference>
<dbReference type="GO" id="GO:0043122">
    <property type="term" value="P:regulation of canonical NF-kappaB signal transduction"/>
    <property type="evidence" value="ECO:0007669"/>
    <property type="project" value="TreeGrafter"/>
</dbReference>
<evidence type="ECO:0000313" key="23">
    <source>
        <dbReference type="EMBL" id="AHC94802.1"/>
    </source>
</evidence>
<evidence type="ECO:0000256" key="1">
    <source>
        <dbReference type="ARBA" id="ARBA00000900"/>
    </source>
</evidence>
<dbReference type="GO" id="GO:0061630">
    <property type="term" value="F:ubiquitin protein ligase activity"/>
    <property type="evidence" value="ECO:0007669"/>
    <property type="project" value="UniProtKB-EC"/>
</dbReference>
<dbReference type="UniPathway" id="UPA00143"/>
<dbReference type="Pfam" id="PF13923">
    <property type="entry name" value="zf-C3HC4_2"/>
    <property type="match status" value="1"/>
</dbReference>
<dbReference type="GO" id="GO:0016567">
    <property type="term" value="P:protein ubiquitination"/>
    <property type="evidence" value="ECO:0007669"/>
    <property type="project" value="UniProtKB-UniPathway"/>
</dbReference>
<dbReference type="GO" id="GO:0008270">
    <property type="term" value="F:zinc ion binding"/>
    <property type="evidence" value="ECO:0007669"/>
    <property type="project" value="UniProtKB-KW"/>
</dbReference>
<evidence type="ECO:0000256" key="18">
    <source>
        <dbReference type="PROSITE-ProRule" id="PRU00207"/>
    </source>
</evidence>
<dbReference type="EMBL" id="KF738252">
    <property type="protein sequence ID" value="AHC94802.1"/>
    <property type="molecule type" value="mRNA"/>
</dbReference>
<evidence type="ECO:0000256" key="6">
    <source>
        <dbReference type="ARBA" id="ARBA00006608"/>
    </source>
</evidence>
<dbReference type="FunFam" id="3.30.40.10:FF:000179">
    <property type="entry name" value="TNF receptor-associated factor"/>
    <property type="match status" value="1"/>
</dbReference>
<evidence type="ECO:0000256" key="9">
    <source>
        <dbReference type="ARBA" id="ARBA00022677"/>
    </source>
</evidence>
<comment type="pathway">
    <text evidence="5">Protein modification; protein ubiquitination.</text>
</comment>
<keyword evidence="15 18" id="KW-0862">Zinc</keyword>
<evidence type="ECO:0000256" key="2">
    <source>
        <dbReference type="ARBA" id="ARBA00004123"/>
    </source>
</evidence>
<comment type="catalytic activity">
    <reaction evidence="1">
        <text>S-ubiquitinyl-[E2 ubiquitin-conjugating enzyme]-L-cysteine + [acceptor protein]-L-lysine = [E2 ubiquitin-conjugating enzyme]-L-cysteine + N(6)-ubiquitinyl-[acceptor protein]-L-lysine.</text>
        <dbReference type="EC" id="2.3.2.27"/>
    </reaction>
</comment>
<feature type="region of interest" description="Disordered" evidence="19">
    <location>
        <begin position="350"/>
        <end position="380"/>
    </location>
</feature>
<accession>V9VGT1</accession>
<keyword evidence="14" id="KW-0833">Ubl conjugation pathway</keyword>
<evidence type="ECO:0000256" key="7">
    <source>
        <dbReference type="ARBA" id="ARBA00012483"/>
    </source>
</evidence>
<evidence type="ECO:0000256" key="11">
    <source>
        <dbReference type="ARBA" id="ARBA00022723"/>
    </source>
</evidence>
<dbReference type="SMART" id="SM00184">
    <property type="entry name" value="RING"/>
    <property type="match status" value="1"/>
</dbReference>
<evidence type="ECO:0000256" key="19">
    <source>
        <dbReference type="SAM" id="MobiDB-lite"/>
    </source>
</evidence>
<dbReference type="InterPro" id="IPR008974">
    <property type="entry name" value="TRAF-like"/>
</dbReference>
<keyword evidence="13 18" id="KW-0863">Zinc-finger</keyword>
<evidence type="ECO:0000259" key="22">
    <source>
        <dbReference type="PROSITE" id="PS50145"/>
    </source>
</evidence>
<keyword evidence="12" id="KW-0677">Repeat</keyword>
<evidence type="ECO:0000256" key="16">
    <source>
        <dbReference type="ARBA" id="ARBA00023242"/>
    </source>
</evidence>
<dbReference type="PANTHER" id="PTHR10131:SF152">
    <property type="entry name" value="TNF RECEPTOR-ASSOCIATED FACTOR 6"/>
    <property type="match status" value="1"/>
</dbReference>
<dbReference type="PROSITE" id="PS50144">
    <property type="entry name" value="MATH"/>
    <property type="match status" value="1"/>
</dbReference>
<evidence type="ECO:0000256" key="4">
    <source>
        <dbReference type="ARBA" id="ARBA00004544"/>
    </source>
</evidence>
<protein>
    <recommendedName>
        <fullName evidence="7">RING-type E3 ubiquitin transferase</fullName>
        <ecNumber evidence="7">2.3.2.27</ecNumber>
    </recommendedName>
    <alternativeName>
        <fullName evidence="17">E3 ubiquitin-protein ligase TRAF6</fullName>
    </alternativeName>
</protein>
<evidence type="ECO:0000256" key="15">
    <source>
        <dbReference type="ARBA" id="ARBA00022833"/>
    </source>
</evidence>
<dbReference type="GO" id="GO:0005938">
    <property type="term" value="C:cell cortex"/>
    <property type="evidence" value="ECO:0007669"/>
    <property type="project" value="UniProtKB-SubCell"/>
</dbReference>
<evidence type="ECO:0000256" key="17">
    <source>
        <dbReference type="ARBA" id="ARBA00030810"/>
    </source>
</evidence>
<organism evidence="23">
    <name type="scientific">Pinctada imbricata</name>
    <name type="common">Atlantic pearl-oyster</name>
    <name type="synonym">Pinctada martensii</name>
    <dbReference type="NCBI Taxonomy" id="66713"/>
    <lineage>
        <taxon>Eukaryota</taxon>
        <taxon>Metazoa</taxon>
        <taxon>Spiralia</taxon>
        <taxon>Lophotrochozoa</taxon>
        <taxon>Mollusca</taxon>
        <taxon>Bivalvia</taxon>
        <taxon>Autobranchia</taxon>
        <taxon>Pteriomorphia</taxon>
        <taxon>Pterioida</taxon>
        <taxon>Pterioidea</taxon>
        <taxon>Pteriidae</taxon>
        <taxon>Pinctada</taxon>
    </lineage>
</organism>
<keyword evidence="8" id="KW-0963">Cytoplasm</keyword>
<dbReference type="GO" id="GO:0005634">
    <property type="term" value="C:nucleus"/>
    <property type="evidence" value="ECO:0007669"/>
    <property type="project" value="UniProtKB-SubCell"/>
</dbReference>
<feature type="domain" description="TRAF-type" evidence="22">
    <location>
        <begin position="197"/>
        <end position="244"/>
    </location>
</feature>
<dbReference type="GO" id="GO:0141124">
    <property type="term" value="P:intracellular signaling cassette"/>
    <property type="evidence" value="ECO:0007669"/>
    <property type="project" value="UniProtKB-ARBA"/>
</dbReference>
<feature type="compositionally biased region" description="Basic and acidic residues" evidence="19">
    <location>
        <begin position="364"/>
        <end position="380"/>
    </location>
</feature>
<dbReference type="InterPro" id="IPR001293">
    <property type="entry name" value="Znf_TRAF"/>
</dbReference>
<keyword evidence="11 18" id="KW-0479">Metal-binding</keyword>
<dbReference type="SUPFAM" id="SSF49599">
    <property type="entry name" value="TRAF domain-like"/>
    <property type="match status" value="2"/>
</dbReference>
<dbReference type="InterPro" id="IPR049342">
    <property type="entry name" value="TRAF1-6_MATH_dom"/>
</dbReference>
<dbReference type="InterPro" id="IPR027139">
    <property type="entry name" value="TRAF6_RING-HC"/>
</dbReference>
<feature type="region of interest" description="Disordered" evidence="19">
    <location>
        <begin position="1"/>
        <end position="40"/>
    </location>
</feature>
<feature type="zinc finger region" description="TRAF-type" evidence="18">
    <location>
        <begin position="197"/>
        <end position="244"/>
    </location>
</feature>
<dbReference type="GO" id="GO:0031663">
    <property type="term" value="P:lipopolysaccharide-mediated signaling pathway"/>
    <property type="evidence" value="ECO:0007669"/>
    <property type="project" value="TreeGrafter"/>
</dbReference>
<keyword evidence="10" id="KW-0808">Transferase</keyword>
<name>V9VGT1_PINIB</name>
<proteinExistence type="evidence at transcript level"/>
<dbReference type="InterPro" id="IPR017907">
    <property type="entry name" value="Znf_RING_CS"/>
</dbReference>
<feature type="zinc finger region" description="TRAF-type" evidence="18">
    <location>
        <begin position="143"/>
        <end position="195"/>
    </location>
</feature>
<evidence type="ECO:0000256" key="12">
    <source>
        <dbReference type="ARBA" id="ARBA00022737"/>
    </source>
</evidence>
<dbReference type="Gene3D" id="2.60.210.10">
    <property type="entry name" value="Apoptosis, Tumor Necrosis Factor Receptor Associated Protein 2, Chain A"/>
    <property type="match status" value="1"/>
</dbReference>
<dbReference type="InterPro" id="IPR013083">
    <property type="entry name" value="Znf_RING/FYVE/PHD"/>
</dbReference>
<dbReference type="InterPro" id="IPR012227">
    <property type="entry name" value="TNF_rcpt-assoc_TRAF_met"/>
</dbReference>
<dbReference type="PANTHER" id="PTHR10131">
    <property type="entry name" value="TNF RECEPTOR ASSOCIATED FACTOR"/>
    <property type="match status" value="1"/>
</dbReference>
<evidence type="ECO:0000259" key="21">
    <source>
        <dbReference type="PROSITE" id="PS50144"/>
    </source>
</evidence>
<evidence type="ECO:0000256" key="13">
    <source>
        <dbReference type="ARBA" id="ARBA00022771"/>
    </source>
</evidence>
<dbReference type="PROSITE" id="PS50089">
    <property type="entry name" value="ZF_RING_2"/>
    <property type="match status" value="1"/>
</dbReference>
<dbReference type="PROSITE" id="PS50145">
    <property type="entry name" value="ZF_TRAF"/>
    <property type="match status" value="2"/>
</dbReference>
<evidence type="ECO:0000259" key="20">
    <source>
        <dbReference type="PROSITE" id="PS50089"/>
    </source>
</evidence>
<dbReference type="EC" id="2.3.2.27" evidence="7"/>
<dbReference type="GO" id="GO:0005164">
    <property type="term" value="F:tumor necrosis factor receptor binding"/>
    <property type="evidence" value="ECO:0007669"/>
    <property type="project" value="InterPro"/>
</dbReference>
<dbReference type="SMART" id="SM00061">
    <property type="entry name" value="MATH"/>
    <property type="match status" value="1"/>
</dbReference>
<dbReference type="GO" id="GO:0042981">
    <property type="term" value="P:regulation of apoptotic process"/>
    <property type="evidence" value="ECO:0007669"/>
    <property type="project" value="InterPro"/>
</dbReference>
<dbReference type="SUPFAM" id="SSF57850">
    <property type="entry name" value="RING/U-box"/>
    <property type="match status" value="1"/>
</dbReference>
<keyword evidence="9" id="KW-0551">Lipid droplet</keyword>
<reference evidence="23" key="1">
    <citation type="submission" date="2013-10" db="EMBL/GenBank/DDBJ databases">
        <title>Molecular characterization of TRAF6 gene and its potential role in immune response in pearl oyster Pinctada martensii.</title>
        <authorList>
            <person name="Du X."/>
        </authorList>
    </citation>
    <scope>NUCLEOTIDE SEQUENCE</scope>
</reference>
<dbReference type="CDD" id="cd16643">
    <property type="entry name" value="mRING-HC-C3HC3D_TRAF6"/>
    <property type="match status" value="1"/>
</dbReference>
<sequence length="616" mass="70232">MASNDNGGQNDLQSREPHTRTSPPQSSGTYGSGSGDSFGHQSRDEGYDLEFILRDEKYDCPICLLVLRDPYQTQCGHRFCQRCIFRWLRDSDQRCPIDNAVLSESMLFPDNFAKREIMGLQVMCPNKKEGCNHIETLKHLQHHLDSCPFKCEPCPNKCSHILLRKDLKQHLDHVCVKRKIQCHQCPEYITAEQLEDHLEKECAMSMTECPHCNASMMREQIKRHIDHDCMKVCIDCSFKKLGCTASNIQRGEMGKHRQDQIQFHMNLMCRALVVITEKLNITPDLLHPQVGATTSAATAEISYNSCVNSLADLQRNLSETLASLNLNNSPVVPTISQFLNQPVSTIMTSPTVVSSTESPRSHSRVVDDQRLNSDQTKVESEVTYTSVPSVDQEGALRVPFDRLEFQSMKDQNATQDESLARHEHLIVEMKHKVETSEKNSSILLRRVRLLENTLAEFEGRACNGLYVWKVKNYSKYRREAELGETTAIHSPAFYSSCYGYKLCIRANLNGVDAARGTHLSIFIHFMQGEFDDILDWPFSGRIMLTVMDQNQAMELRHHVMETLVAKPNLAAFQKPVTPRNHKGFGYMEFLPLTVLDNSMYIRNDTLIIKCHVIQTN</sequence>
<evidence type="ECO:0000256" key="3">
    <source>
        <dbReference type="ARBA" id="ARBA00004502"/>
    </source>
</evidence>
<dbReference type="InterPro" id="IPR002083">
    <property type="entry name" value="MATH/TRAF_dom"/>
</dbReference>
<evidence type="ECO:0000256" key="5">
    <source>
        <dbReference type="ARBA" id="ARBA00004906"/>
    </source>
</evidence>
<feature type="domain" description="TRAF-type" evidence="22">
    <location>
        <begin position="143"/>
        <end position="195"/>
    </location>
</feature>
<dbReference type="Pfam" id="PF21355">
    <property type="entry name" value="TRAF-mep_MATH"/>
    <property type="match status" value="1"/>
</dbReference>
<dbReference type="Pfam" id="PF02176">
    <property type="entry name" value="zf-TRAF"/>
    <property type="match status" value="1"/>
</dbReference>
<keyword evidence="16" id="KW-0539">Nucleus</keyword>
<dbReference type="AlphaFoldDB" id="V9VGT1"/>
<feature type="domain" description="RING-type" evidence="20">
    <location>
        <begin position="60"/>
        <end position="99"/>
    </location>
</feature>
<dbReference type="PIRSF" id="PIRSF015614">
    <property type="entry name" value="TRAF"/>
    <property type="match status" value="1"/>
</dbReference>
<dbReference type="GO" id="GO:0045087">
    <property type="term" value="P:innate immune response"/>
    <property type="evidence" value="ECO:0007669"/>
    <property type="project" value="TreeGrafter"/>
</dbReference>
<evidence type="ECO:0000256" key="14">
    <source>
        <dbReference type="ARBA" id="ARBA00022786"/>
    </source>
</evidence>
<dbReference type="Gene3D" id="3.30.40.10">
    <property type="entry name" value="Zinc/RING finger domain, C3HC4 (zinc finger)"/>
    <property type="match status" value="3"/>
</dbReference>
<evidence type="ECO:0000256" key="8">
    <source>
        <dbReference type="ARBA" id="ARBA00022490"/>
    </source>
</evidence>
<feature type="compositionally biased region" description="Polar residues" evidence="19">
    <location>
        <begin position="1"/>
        <end position="12"/>
    </location>
</feature>
<feature type="domain" description="MATH" evidence="21">
    <location>
        <begin position="463"/>
        <end position="612"/>
    </location>
</feature>
<dbReference type="GO" id="GO:0005811">
    <property type="term" value="C:lipid droplet"/>
    <property type="evidence" value="ECO:0007669"/>
    <property type="project" value="UniProtKB-SubCell"/>
</dbReference>